<organism evidence="1 2">
    <name type="scientific">Rousettus aegyptiacus</name>
    <name type="common">Egyptian fruit bat</name>
    <name type="synonym">Pteropus aegyptiacus</name>
    <dbReference type="NCBI Taxonomy" id="9407"/>
    <lineage>
        <taxon>Eukaryota</taxon>
        <taxon>Metazoa</taxon>
        <taxon>Chordata</taxon>
        <taxon>Craniata</taxon>
        <taxon>Vertebrata</taxon>
        <taxon>Euteleostomi</taxon>
        <taxon>Mammalia</taxon>
        <taxon>Eutheria</taxon>
        <taxon>Laurasiatheria</taxon>
        <taxon>Chiroptera</taxon>
        <taxon>Yinpterochiroptera</taxon>
        <taxon>Pteropodoidea</taxon>
        <taxon>Pteropodidae</taxon>
        <taxon>Rousettinae</taxon>
        <taxon>Rousettus</taxon>
    </lineage>
</organism>
<evidence type="ECO:0000313" key="1">
    <source>
        <dbReference type="EMBL" id="KAF6410742.1"/>
    </source>
</evidence>
<gene>
    <name evidence="1" type="ORF">HJG63_009183</name>
</gene>
<accession>A0A7J8CIZ7</accession>
<dbReference type="AlphaFoldDB" id="A0A7J8CIZ7"/>
<evidence type="ECO:0000313" key="2">
    <source>
        <dbReference type="Proteomes" id="UP000593571"/>
    </source>
</evidence>
<name>A0A7J8CIZ7_ROUAE</name>
<reference evidence="1 2" key="1">
    <citation type="journal article" date="2020" name="Nature">
        <title>Six reference-quality genomes reveal evolution of bat adaptations.</title>
        <authorList>
            <person name="Jebb D."/>
            <person name="Huang Z."/>
            <person name="Pippel M."/>
            <person name="Hughes G.M."/>
            <person name="Lavrichenko K."/>
            <person name="Devanna P."/>
            <person name="Winkler S."/>
            <person name="Jermiin L.S."/>
            <person name="Skirmuntt E.C."/>
            <person name="Katzourakis A."/>
            <person name="Burkitt-Gray L."/>
            <person name="Ray D.A."/>
            <person name="Sullivan K.A.M."/>
            <person name="Roscito J.G."/>
            <person name="Kirilenko B.M."/>
            <person name="Davalos L.M."/>
            <person name="Corthals A.P."/>
            <person name="Power M.L."/>
            <person name="Jones G."/>
            <person name="Ransome R.D."/>
            <person name="Dechmann D.K.N."/>
            <person name="Locatelli A.G."/>
            <person name="Puechmaille S.J."/>
            <person name="Fedrigo O."/>
            <person name="Jarvis E.D."/>
            <person name="Hiller M."/>
            <person name="Vernes S.C."/>
            <person name="Myers E.W."/>
            <person name="Teeling E.C."/>
        </authorList>
    </citation>
    <scope>NUCLEOTIDE SEQUENCE [LARGE SCALE GENOMIC DNA]</scope>
    <source>
        <strain evidence="1">MRouAeg1</strain>
        <tissue evidence="1">Muscle</tissue>
    </source>
</reference>
<dbReference type="EMBL" id="JACASE010000014">
    <property type="protein sequence ID" value="KAF6410742.1"/>
    <property type="molecule type" value="Genomic_DNA"/>
</dbReference>
<protein>
    <submittedName>
        <fullName evidence="1">Uncharacterized protein</fullName>
    </submittedName>
</protein>
<keyword evidence="2" id="KW-1185">Reference proteome</keyword>
<sequence>MEADVAALPTCGQRVGPLKSWKTGKALKHLPVPPGLLGPPFPLQALAAEGDGWATCRVTSGLTARLGLWVCVGRGRRGTADHDLSTAGGHQLVPQCALSEGMEGLGLCQAGGGQVSSEAAGLPPNACPPVTGSYLIQGHFVTGEEPIYYQAVCEATPSAFPRASLRCRTRRKASPCGRGGG</sequence>
<proteinExistence type="predicted"/>
<dbReference type="Proteomes" id="UP000593571">
    <property type="component" value="Unassembled WGS sequence"/>
</dbReference>
<comment type="caution">
    <text evidence="1">The sequence shown here is derived from an EMBL/GenBank/DDBJ whole genome shotgun (WGS) entry which is preliminary data.</text>
</comment>